<keyword evidence="2" id="KW-0472">Membrane</keyword>
<comment type="caution">
    <text evidence="3">The sequence shown here is derived from an EMBL/GenBank/DDBJ whole genome shotgun (WGS) entry which is preliminary data.</text>
</comment>
<feature type="region of interest" description="Disordered" evidence="1">
    <location>
        <begin position="239"/>
        <end position="336"/>
    </location>
</feature>
<keyword evidence="2" id="KW-1133">Transmembrane helix</keyword>
<gene>
    <name evidence="3" type="ORF">Rhopal_000525-T1</name>
</gene>
<proteinExistence type="predicted"/>
<evidence type="ECO:0000256" key="1">
    <source>
        <dbReference type="SAM" id="MobiDB-lite"/>
    </source>
</evidence>
<feature type="transmembrane region" description="Helical" evidence="2">
    <location>
        <begin position="172"/>
        <end position="193"/>
    </location>
</feature>
<feature type="compositionally biased region" description="Basic and acidic residues" evidence="1">
    <location>
        <begin position="292"/>
        <end position="324"/>
    </location>
</feature>
<feature type="transmembrane region" description="Helical" evidence="2">
    <location>
        <begin position="105"/>
        <end position="126"/>
    </location>
</feature>
<feature type="transmembrane region" description="Helical" evidence="2">
    <location>
        <begin position="34"/>
        <end position="52"/>
    </location>
</feature>
<dbReference type="AlphaFoldDB" id="A0AAV5G521"/>
<protein>
    <recommendedName>
        <fullName evidence="5">MARVEL domain-containing protein</fullName>
    </recommendedName>
</protein>
<dbReference type="Proteomes" id="UP001342314">
    <property type="component" value="Unassembled WGS sequence"/>
</dbReference>
<organism evidence="3 4">
    <name type="scientific">Rhodotorula paludigena</name>
    <dbReference type="NCBI Taxonomy" id="86838"/>
    <lineage>
        <taxon>Eukaryota</taxon>
        <taxon>Fungi</taxon>
        <taxon>Dikarya</taxon>
        <taxon>Basidiomycota</taxon>
        <taxon>Pucciniomycotina</taxon>
        <taxon>Microbotryomycetes</taxon>
        <taxon>Sporidiobolales</taxon>
        <taxon>Sporidiobolaceae</taxon>
        <taxon>Rhodotorula</taxon>
    </lineage>
</organism>
<name>A0AAV5G521_9BASI</name>
<evidence type="ECO:0008006" key="5">
    <source>
        <dbReference type="Google" id="ProtNLM"/>
    </source>
</evidence>
<keyword evidence="4" id="KW-1185">Reference proteome</keyword>
<feature type="region of interest" description="Disordered" evidence="1">
    <location>
        <begin position="1"/>
        <end position="25"/>
    </location>
</feature>
<accession>A0AAV5G521</accession>
<evidence type="ECO:0000313" key="4">
    <source>
        <dbReference type="Proteomes" id="UP001342314"/>
    </source>
</evidence>
<sequence>MRSKNTREAPNAAREAPPPYTLQRFSRNGQTRSNLRPVILIVAFFATIYGIILGAASLRRRGDDEPAKINSMNLIVAILYFVCVAAEVFGFFAAYRQSLALVRMYFYASLGVAAIVTGSELVRTIFHFSEKSSIISSCINSYSSDVSSGRLTSTTVEDYCNDSWRRQSYLDIALLVFSFFVAFLFASLAASYLHQLKNPQSMRTHAPALAPSSSYAYPLQPYPDGGPMPYPHSAHPYAAGPPGYPSGGPTLPQYDNPHGFAAPSDDKLPPPPPAAENPFADQVEHAAQQRGEPTRREGESAAEFELRQHEWDQEEQERRRREYGESTETVTLEPRR</sequence>
<dbReference type="EMBL" id="BQKY01000001">
    <property type="protein sequence ID" value="GJN87571.1"/>
    <property type="molecule type" value="Genomic_DNA"/>
</dbReference>
<feature type="transmembrane region" description="Helical" evidence="2">
    <location>
        <begin position="72"/>
        <end position="93"/>
    </location>
</feature>
<evidence type="ECO:0000256" key="2">
    <source>
        <dbReference type="SAM" id="Phobius"/>
    </source>
</evidence>
<evidence type="ECO:0000313" key="3">
    <source>
        <dbReference type="EMBL" id="GJN87571.1"/>
    </source>
</evidence>
<keyword evidence="2" id="KW-0812">Transmembrane</keyword>
<reference evidence="3 4" key="1">
    <citation type="submission" date="2021-12" db="EMBL/GenBank/DDBJ databases">
        <title>High titer production of polyol ester of fatty acids by Rhodotorula paludigena BS15 towards product separation-free biomass refinery.</title>
        <authorList>
            <person name="Mano J."/>
            <person name="Ono H."/>
            <person name="Tanaka T."/>
            <person name="Naito K."/>
            <person name="Sushida H."/>
            <person name="Ike M."/>
            <person name="Tokuyasu K."/>
            <person name="Kitaoka M."/>
        </authorList>
    </citation>
    <scope>NUCLEOTIDE SEQUENCE [LARGE SCALE GENOMIC DNA]</scope>
    <source>
        <strain evidence="3 4">BS15</strain>
    </source>
</reference>